<dbReference type="GO" id="GO:0006814">
    <property type="term" value="P:sodium ion transport"/>
    <property type="evidence" value="ECO:0007669"/>
    <property type="project" value="UniProtKB-KW"/>
</dbReference>
<feature type="transmembrane region" description="Helical" evidence="10">
    <location>
        <begin position="293"/>
        <end position="314"/>
    </location>
</feature>
<evidence type="ECO:0000313" key="12">
    <source>
        <dbReference type="EMBL" id="TFK31570.1"/>
    </source>
</evidence>
<evidence type="ECO:0000313" key="13">
    <source>
        <dbReference type="Proteomes" id="UP000308652"/>
    </source>
</evidence>
<feature type="transmembrane region" description="Helical" evidence="10">
    <location>
        <begin position="12"/>
        <end position="45"/>
    </location>
</feature>
<dbReference type="GO" id="GO:0016020">
    <property type="term" value="C:membrane"/>
    <property type="evidence" value="ECO:0007669"/>
    <property type="project" value="UniProtKB-SubCell"/>
</dbReference>
<evidence type="ECO:0000256" key="3">
    <source>
        <dbReference type="ARBA" id="ARBA00022449"/>
    </source>
</evidence>
<organism evidence="12 13">
    <name type="scientific">Crucibulum laeve</name>
    <dbReference type="NCBI Taxonomy" id="68775"/>
    <lineage>
        <taxon>Eukaryota</taxon>
        <taxon>Fungi</taxon>
        <taxon>Dikarya</taxon>
        <taxon>Basidiomycota</taxon>
        <taxon>Agaricomycotina</taxon>
        <taxon>Agaricomycetes</taxon>
        <taxon>Agaricomycetidae</taxon>
        <taxon>Agaricales</taxon>
        <taxon>Agaricineae</taxon>
        <taxon>Nidulariaceae</taxon>
        <taxon>Crucibulum</taxon>
    </lineage>
</organism>
<dbReference type="OrthoDB" id="1288932at2759"/>
<feature type="transmembrane region" description="Helical" evidence="10">
    <location>
        <begin position="57"/>
        <end position="79"/>
    </location>
</feature>
<keyword evidence="7" id="KW-0406">Ion transport</keyword>
<feature type="transmembrane region" description="Helical" evidence="10">
    <location>
        <begin position="188"/>
        <end position="209"/>
    </location>
</feature>
<keyword evidence="6" id="KW-0915">Sodium</keyword>
<keyword evidence="9" id="KW-0739">Sodium transport</keyword>
<evidence type="ECO:0000259" key="11">
    <source>
        <dbReference type="Pfam" id="PF00999"/>
    </source>
</evidence>
<dbReference type="GO" id="GO:1902600">
    <property type="term" value="P:proton transmembrane transport"/>
    <property type="evidence" value="ECO:0007669"/>
    <property type="project" value="InterPro"/>
</dbReference>
<feature type="transmembrane region" description="Helical" evidence="10">
    <location>
        <begin position="229"/>
        <end position="248"/>
    </location>
</feature>
<keyword evidence="3" id="KW-0050">Antiport</keyword>
<accession>A0A5C3LFN3</accession>
<evidence type="ECO:0000256" key="1">
    <source>
        <dbReference type="ARBA" id="ARBA00004141"/>
    </source>
</evidence>
<proteinExistence type="predicted"/>
<dbReference type="Proteomes" id="UP000308652">
    <property type="component" value="Unassembled WGS sequence"/>
</dbReference>
<dbReference type="InterPro" id="IPR038770">
    <property type="entry name" value="Na+/solute_symporter_sf"/>
</dbReference>
<comment type="subcellular location">
    <subcellularLocation>
        <location evidence="1">Membrane</location>
        <topology evidence="1">Multi-pass membrane protein</topology>
    </subcellularLocation>
</comment>
<evidence type="ECO:0000256" key="10">
    <source>
        <dbReference type="SAM" id="Phobius"/>
    </source>
</evidence>
<feature type="transmembrane region" description="Helical" evidence="10">
    <location>
        <begin position="154"/>
        <end position="176"/>
    </location>
</feature>
<feature type="domain" description="Cation/H+ exchanger transmembrane" evidence="11">
    <location>
        <begin position="36"/>
        <end position="432"/>
    </location>
</feature>
<sequence>MTILHYETPELPLLLAFLYFINIGDAILAHLLNAGLVGSLVVGIIFGPQATNIIPEYALNTFIILGYIGLLLLVFEAGLSTDISLLYHNIVLSLVTALTGIVLPIVLSLLLLHFGYRYSLLQAFAAGAAPCSTSLGTTLALLRPELRQTRTGSVLMSAALLDDVVGLVIAAIIPNLATGEGGVPWQAIVRPILVSLAFAFGTPVVAHLLHLALRMLPARSIERVRVAQVQLFVVVTTLSGFVAGAKYVGTSELFGAYLTGALLSHIFSAVPSNETREEGRSSSLISPTAAFEFYLLPILQALLSPMFFATIGAALPIRSLISVDGSHRVVWRGLAYSLLMVIAKALVGFCMLVWPNPSKGHHERNDAHEPKLTDFGLAMVARGEIALIVVQLARPLLVDDPGKDNSEAFAVVIRAILVSTVGGAIGVGWLLRSWKD</sequence>
<evidence type="ECO:0000256" key="8">
    <source>
        <dbReference type="ARBA" id="ARBA00023136"/>
    </source>
</evidence>
<dbReference type="InterPro" id="IPR006153">
    <property type="entry name" value="Cation/H_exchanger_TM"/>
</dbReference>
<feature type="transmembrane region" description="Helical" evidence="10">
    <location>
        <begin position="91"/>
        <end position="114"/>
    </location>
</feature>
<dbReference type="PANTHER" id="PTHR43562">
    <property type="entry name" value="NAPA-TYPE SODIUM/HYDROGEN ANTIPORTER"/>
    <property type="match status" value="1"/>
</dbReference>
<feature type="transmembrane region" description="Helical" evidence="10">
    <location>
        <begin position="334"/>
        <end position="354"/>
    </location>
</feature>
<dbReference type="PANTHER" id="PTHR43562:SF3">
    <property type="entry name" value="SODIUM ION_PROTON EXCHANGER (EUROFUNG)"/>
    <property type="match status" value="1"/>
</dbReference>
<keyword evidence="8 10" id="KW-0472">Membrane</keyword>
<keyword evidence="13" id="KW-1185">Reference proteome</keyword>
<dbReference type="AlphaFoldDB" id="A0A5C3LFN3"/>
<keyword evidence="2" id="KW-0813">Transport</keyword>
<evidence type="ECO:0000256" key="2">
    <source>
        <dbReference type="ARBA" id="ARBA00022448"/>
    </source>
</evidence>
<name>A0A5C3LFN3_9AGAR</name>
<dbReference type="Pfam" id="PF00999">
    <property type="entry name" value="Na_H_Exchanger"/>
    <property type="match status" value="1"/>
</dbReference>
<evidence type="ECO:0000256" key="7">
    <source>
        <dbReference type="ARBA" id="ARBA00023065"/>
    </source>
</evidence>
<keyword evidence="4 10" id="KW-0812">Transmembrane</keyword>
<dbReference type="Gene3D" id="1.20.1530.20">
    <property type="match status" value="1"/>
</dbReference>
<evidence type="ECO:0000256" key="6">
    <source>
        <dbReference type="ARBA" id="ARBA00023053"/>
    </source>
</evidence>
<feature type="transmembrane region" description="Helical" evidence="10">
    <location>
        <begin position="409"/>
        <end position="431"/>
    </location>
</feature>
<dbReference type="GO" id="GO:0015297">
    <property type="term" value="F:antiporter activity"/>
    <property type="evidence" value="ECO:0007669"/>
    <property type="project" value="UniProtKB-KW"/>
</dbReference>
<protein>
    <submittedName>
        <fullName evidence="12">Cation/H+ exchanger</fullName>
    </submittedName>
</protein>
<evidence type="ECO:0000256" key="9">
    <source>
        <dbReference type="ARBA" id="ARBA00023201"/>
    </source>
</evidence>
<gene>
    <name evidence="12" type="ORF">BDQ12DRAFT_707954</name>
</gene>
<keyword evidence="5 10" id="KW-1133">Transmembrane helix</keyword>
<dbReference type="EMBL" id="ML213732">
    <property type="protein sequence ID" value="TFK31570.1"/>
    <property type="molecule type" value="Genomic_DNA"/>
</dbReference>
<evidence type="ECO:0000256" key="4">
    <source>
        <dbReference type="ARBA" id="ARBA00022692"/>
    </source>
</evidence>
<evidence type="ECO:0000256" key="5">
    <source>
        <dbReference type="ARBA" id="ARBA00022989"/>
    </source>
</evidence>
<reference evidence="12 13" key="1">
    <citation type="journal article" date="2019" name="Nat. Ecol. Evol.">
        <title>Megaphylogeny resolves global patterns of mushroom evolution.</title>
        <authorList>
            <person name="Varga T."/>
            <person name="Krizsan K."/>
            <person name="Foldi C."/>
            <person name="Dima B."/>
            <person name="Sanchez-Garcia M."/>
            <person name="Sanchez-Ramirez S."/>
            <person name="Szollosi G.J."/>
            <person name="Szarkandi J.G."/>
            <person name="Papp V."/>
            <person name="Albert L."/>
            <person name="Andreopoulos W."/>
            <person name="Angelini C."/>
            <person name="Antonin V."/>
            <person name="Barry K.W."/>
            <person name="Bougher N.L."/>
            <person name="Buchanan P."/>
            <person name="Buyck B."/>
            <person name="Bense V."/>
            <person name="Catcheside P."/>
            <person name="Chovatia M."/>
            <person name="Cooper J."/>
            <person name="Damon W."/>
            <person name="Desjardin D."/>
            <person name="Finy P."/>
            <person name="Geml J."/>
            <person name="Haridas S."/>
            <person name="Hughes K."/>
            <person name="Justo A."/>
            <person name="Karasinski D."/>
            <person name="Kautmanova I."/>
            <person name="Kiss B."/>
            <person name="Kocsube S."/>
            <person name="Kotiranta H."/>
            <person name="LaButti K.M."/>
            <person name="Lechner B.E."/>
            <person name="Liimatainen K."/>
            <person name="Lipzen A."/>
            <person name="Lukacs Z."/>
            <person name="Mihaltcheva S."/>
            <person name="Morgado L.N."/>
            <person name="Niskanen T."/>
            <person name="Noordeloos M.E."/>
            <person name="Ohm R.A."/>
            <person name="Ortiz-Santana B."/>
            <person name="Ovrebo C."/>
            <person name="Racz N."/>
            <person name="Riley R."/>
            <person name="Savchenko A."/>
            <person name="Shiryaev A."/>
            <person name="Soop K."/>
            <person name="Spirin V."/>
            <person name="Szebenyi C."/>
            <person name="Tomsovsky M."/>
            <person name="Tulloss R.E."/>
            <person name="Uehling J."/>
            <person name="Grigoriev I.V."/>
            <person name="Vagvolgyi C."/>
            <person name="Papp T."/>
            <person name="Martin F.M."/>
            <person name="Miettinen O."/>
            <person name="Hibbett D.S."/>
            <person name="Nagy L.G."/>
        </authorList>
    </citation>
    <scope>NUCLEOTIDE SEQUENCE [LARGE SCALE GENOMIC DNA]</scope>
    <source>
        <strain evidence="12 13">CBS 166.37</strain>
    </source>
</reference>